<evidence type="ECO:0000313" key="5">
    <source>
        <dbReference type="EMBL" id="OEU18031.1"/>
    </source>
</evidence>
<evidence type="ECO:0000259" key="4">
    <source>
        <dbReference type="PROSITE" id="PS50102"/>
    </source>
</evidence>
<dbReference type="Gene3D" id="3.30.70.330">
    <property type="match status" value="1"/>
</dbReference>
<dbReference type="PANTHER" id="PTHR47640:SF11">
    <property type="entry name" value="RNA-BINDING PROTEIN 42"/>
    <property type="match status" value="1"/>
</dbReference>
<dbReference type="InterPro" id="IPR050825">
    <property type="entry name" value="RBM42_RBP45_47-like"/>
</dbReference>
<feature type="compositionally biased region" description="Basic residues" evidence="3">
    <location>
        <begin position="115"/>
        <end position="127"/>
    </location>
</feature>
<feature type="region of interest" description="Disordered" evidence="3">
    <location>
        <begin position="95"/>
        <end position="136"/>
    </location>
</feature>
<dbReference type="PROSITE" id="PS50102">
    <property type="entry name" value="RRM"/>
    <property type="match status" value="1"/>
</dbReference>
<proteinExistence type="predicted"/>
<dbReference type="GO" id="GO:0003729">
    <property type="term" value="F:mRNA binding"/>
    <property type="evidence" value="ECO:0007669"/>
    <property type="project" value="InterPro"/>
</dbReference>
<feature type="domain" description="RRM" evidence="4">
    <location>
        <begin position="27"/>
        <end position="107"/>
    </location>
</feature>
<dbReference type="PANTHER" id="PTHR47640">
    <property type="entry name" value="TRNA SELENOCYSTEINE 1-ASSOCIATED PROTEIN 1-RELATED-RELATED"/>
    <property type="match status" value="1"/>
</dbReference>
<gene>
    <name evidence="5" type="ORF">FRACYDRAFT_184949</name>
</gene>
<organism evidence="5 6">
    <name type="scientific">Fragilariopsis cylindrus CCMP1102</name>
    <dbReference type="NCBI Taxonomy" id="635003"/>
    <lineage>
        <taxon>Eukaryota</taxon>
        <taxon>Sar</taxon>
        <taxon>Stramenopiles</taxon>
        <taxon>Ochrophyta</taxon>
        <taxon>Bacillariophyta</taxon>
        <taxon>Bacillariophyceae</taxon>
        <taxon>Bacillariophycidae</taxon>
        <taxon>Bacillariales</taxon>
        <taxon>Bacillariaceae</taxon>
        <taxon>Fragilariopsis</taxon>
    </lineage>
</organism>
<dbReference type="Proteomes" id="UP000095751">
    <property type="component" value="Unassembled WGS sequence"/>
</dbReference>
<feature type="compositionally biased region" description="Basic and acidic residues" evidence="3">
    <location>
        <begin position="103"/>
        <end position="112"/>
    </location>
</feature>
<sequence length="136" mass="15696">MNKPVVRMAAGKSWVDSTLSEWPANDFRLFVGNLGADVSDEALFDHFSSKYASVAMSKIIRDAKKNKESKGFGFVSFLQPLDCAKAMREQDQTWLGSRPIRVKRSDWQDRNRNTVQKKQKKENKKQQRWNNGRSGR</sequence>
<accession>A0A1E7FIN7</accession>
<dbReference type="SMART" id="SM00360">
    <property type="entry name" value="RRM"/>
    <property type="match status" value="1"/>
</dbReference>
<dbReference type="Pfam" id="PF00076">
    <property type="entry name" value="RRM_1"/>
    <property type="match status" value="1"/>
</dbReference>
<evidence type="ECO:0000256" key="3">
    <source>
        <dbReference type="SAM" id="MobiDB-lite"/>
    </source>
</evidence>
<evidence type="ECO:0000256" key="1">
    <source>
        <dbReference type="ARBA" id="ARBA00022884"/>
    </source>
</evidence>
<reference evidence="5 6" key="1">
    <citation type="submission" date="2016-09" db="EMBL/GenBank/DDBJ databases">
        <title>Extensive genetic diversity and differential bi-allelic expression allows diatom success in the polar Southern Ocean.</title>
        <authorList>
            <consortium name="DOE Joint Genome Institute"/>
            <person name="Mock T."/>
            <person name="Otillar R.P."/>
            <person name="Strauss J."/>
            <person name="Dupont C."/>
            <person name="Frickenhaus S."/>
            <person name="Maumus F."/>
            <person name="Mcmullan M."/>
            <person name="Sanges R."/>
            <person name="Schmutz J."/>
            <person name="Toseland A."/>
            <person name="Valas R."/>
            <person name="Veluchamy A."/>
            <person name="Ward B.J."/>
            <person name="Allen A."/>
            <person name="Barry K."/>
            <person name="Falciatore A."/>
            <person name="Ferrante M."/>
            <person name="Fortunato A.E."/>
            <person name="Gloeckner G."/>
            <person name="Gruber A."/>
            <person name="Hipkin R."/>
            <person name="Janech M."/>
            <person name="Kroth P."/>
            <person name="Leese F."/>
            <person name="Lindquist E."/>
            <person name="Lyon B.R."/>
            <person name="Martin J."/>
            <person name="Mayer C."/>
            <person name="Parker M."/>
            <person name="Quesneville H."/>
            <person name="Raymond J."/>
            <person name="Uhlig C."/>
            <person name="Valentin K.U."/>
            <person name="Worden A.Z."/>
            <person name="Armbrust E.V."/>
            <person name="Bowler C."/>
            <person name="Green B."/>
            <person name="Moulton V."/>
            <person name="Van Oosterhout C."/>
            <person name="Grigoriev I."/>
        </authorList>
    </citation>
    <scope>NUCLEOTIDE SEQUENCE [LARGE SCALE GENOMIC DNA]</scope>
    <source>
        <strain evidence="5 6">CCMP1102</strain>
    </source>
</reference>
<dbReference type="FunCoup" id="A0A1E7FIN7">
    <property type="interactions" value="2"/>
</dbReference>
<dbReference type="InParanoid" id="A0A1E7FIN7"/>
<evidence type="ECO:0000313" key="6">
    <source>
        <dbReference type="Proteomes" id="UP000095751"/>
    </source>
</evidence>
<keyword evidence="6" id="KW-1185">Reference proteome</keyword>
<name>A0A1E7FIN7_9STRA</name>
<dbReference type="AlphaFoldDB" id="A0A1E7FIN7"/>
<protein>
    <submittedName>
        <fullName evidence="5">RNA-binding domain-containing protein</fullName>
    </submittedName>
</protein>
<evidence type="ECO:0000256" key="2">
    <source>
        <dbReference type="PROSITE-ProRule" id="PRU00176"/>
    </source>
</evidence>
<dbReference type="EMBL" id="KV784357">
    <property type="protein sequence ID" value="OEU18031.1"/>
    <property type="molecule type" value="Genomic_DNA"/>
</dbReference>
<dbReference type="OrthoDB" id="1749473at2759"/>
<dbReference type="InterPro" id="IPR035979">
    <property type="entry name" value="RBD_domain_sf"/>
</dbReference>
<dbReference type="InterPro" id="IPR000504">
    <property type="entry name" value="RRM_dom"/>
</dbReference>
<dbReference type="InterPro" id="IPR012677">
    <property type="entry name" value="Nucleotide-bd_a/b_plait_sf"/>
</dbReference>
<dbReference type="KEGG" id="fcy:FRACYDRAFT_184949"/>
<dbReference type="SUPFAM" id="SSF54928">
    <property type="entry name" value="RNA-binding domain, RBD"/>
    <property type="match status" value="1"/>
</dbReference>
<keyword evidence="1 2" id="KW-0694">RNA-binding</keyword>